<gene>
    <name evidence="2" type="ORF">SAMN05444484_1011461</name>
</gene>
<dbReference type="AlphaFoldDB" id="A0A1M7AJA1"/>
<dbReference type="RefSeq" id="WP_068840796.1">
    <property type="nucleotide sequence ID" value="NZ_FRBT01000001.1"/>
</dbReference>
<protein>
    <recommendedName>
        <fullName evidence="4">Cell wall assembly regulator SMI1</fullName>
    </recommendedName>
</protein>
<evidence type="ECO:0000313" key="3">
    <source>
        <dbReference type="Proteomes" id="UP000184028"/>
    </source>
</evidence>
<name>A0A1M7AJA1_9FLAO</name>
<proteinExistence type="predicted"/>
<sequence>MNNKLTILNQILKEINHPILQIFEESESEKDIENKLGKMKLEINKNLIDLYLWRGGVNGASVYDGTFEYFFSFGSFIDIGSAFSLLLLDRKTLKIYDKKLPFIQSLTGDTVSIDLSSKSSTRGMLLLFSPSLTLSSELMTVYDSIEKWIETIIECYKRNAYKMNSDGTLEIDYQLEKEISLDLNPLSDFWKS</sequence>
<keyword evidence="1" id="KW-0472">Membrane</keyword>
<evidence type="ECO:0008006" key="4">
    <source>
        <dbReference type="Google" id="ProtNLM"/>
    </source>
</evidence>
<dbReference type="Proteomes" id="UP000184028">
    <property type="component" value="Unassembled WGS sequence"/>
</dbReference>
<dbReference type="EMBL" id="FRBT01000001">
    <property type="protein sequence ID" value="SHL42798.1"/>
    <property type="molecule type" value="Genomic_DNA"/>
</dbReference>
<feature type="transmembrane region" description="Helical" evidence="1">
    <location>
        <begin position="69"/>
        <end position="88"/>
    </location>
</feature>
<evidence type="ECO:0000256" key="1">
    <source>
        <dbReference type="SAM" id="Phobius"/>
    </source>
</evidence>
<keyword evidence="1" id="KW-0812">Transmembrane</keyword>
<keyword evidence="3" id="KW-1185">Reference proteome</keyword>
<organism evidence="2 3">
    <name type="scientific">Flavobacterium chilense</name>
    <dbReference type="NCBI Taxonomy" id="946677"/>
    <lineage>
        <taxon>Bacteria</taxon>
        <taxon>Pseudomonadati</taxon>
        <taxon>Bacteroidota</taxon>
        <taxon>Flavobacteriia</taxon>
        <taxon>Flavobacteriales</taxon>
        <taxon>Flavobacteriaceae</taxon>
        <taxon>Flavobacterium</taxon>
    </lineage>
</organism>
<accession>A0A1M7AJA1</accession>
<evidence type="ECO:0000313" key="2">
    <source>
        <dbReference type="EMBL" id="SHL42798.1"/>
    </source>
</evidence>
<dbReference type="OrthoDB" id="1072450at2"/>
<dbReference type="STRING" id="946677.SAMN05444484_1011461"/>
<keyword evidence="1" id="KW-1133">Transmembrane helix</keyword>
<reference evidence="3" key="1">
    <citation type="submission" date="2016-11" db="EMBL/GenBank/DDBJ databases">
        <authorList>
            <person name="Varghese N."/>
            <person name="Submissions S."/>
        </authorList>
    </citation>
    <scope>NUCLEOTIDE SEQUENCE [LARGE SCALE GENOMIC DNA]</scope>
    <source>
        <strain evidence="3">DSM 24724</strain>
    </source>
</reference>